<sequence length="449" mass="48028">MTRRQGEWHLLGHDSDPVPGSWTEIEDEAARITGIAETIADQVTRLRRIAEDDQILRGEYADGLRDSCGSLADDLGRVQGRFEAVGEELEGWWDPVKTARTATWNALQDAEAAQAVIDANPEPGPPLPGAPAPTDDQETAEQIRAGKHSGAVTDLSAARTAFSTAMDAYEDKAGRVARAIRDACDDDFKDSRWDTFKNWVDANADWLKKIADIISIIVTVVAVIALFCTPAGWIIALVAGLALLGLGIRFALAASGNGSWTDFALDLVGILTLGTGKIATSLAKLGRGMTLKRVAPVAGNLARTKAVTAARSAFANATLRHKPMVWLTRSNPLSRWMAGRSAYTTEKLAWLTKELPTSKPLQGLRSGLDMEAAALRTELDDIAARFGPGLVDGLHGGATTVAENVARIGTGIDFTDTILGDNTAVDYDGVGPYSDLKDQWTYGPGGHLR</sequence>
<dbReference type="STRING" id="585531.HMPREF0063_12318"/>
<protein>
    <recommendedName>
        <fullName evidence="5">WXG100 family type VII secretion target</fullName>
    </recommendedName>
</protein>
<feature type="transmembrane region" description="Helical" evidence="2">
    <location>
        <begin position="263"/>
        <end position="283"/>
    </location>
</feature>
<evidence type="ECO:0008006" key="5">
    <source>
        <dbReference type="Google" id="ProtNLM"/>
    </source>
</evidence>
<keyword evidence="2" id="KW-1133">Transmembrane helix</keyword>
<accession>E2SD06</accession>
<keyword evidence="2" id="KW-0472">Membrane</keyword>
<evidence type="ECO:0000256" key="1">
    <source>
        <dbReference type="SAM" id="MobiDB-lite"/>
    </source>
</evidence>
<evidence type="ECO:0000256" key="2">
    <source>
        <dbReference type="SAM" id="Phobius"/>
    </source>
</evidence>
<dbReference type="OrthoDB" id="7343197at2"/>
<dbReference type="RefSeq" id="WP_007077410.1">
    <property type="nucleotide sequence ID" value="NZ_CM001024.1"/>
</dbReference>
<comment type="caution">
    <text evidence="3">The sequence shown here is derived from an EMBL/GenBank/DDBJ whole genome shotgun (WGS) entry which is preliminary data.</text>
</comment>
<feature type="region of interest" description="Disordered" evidence="1">
    <location>
        <begin position="118"/>
        <end position="150"/>
    </location>
</feature>
<dbReference type="HOGENOM" id="CLU_663775_0_0_11"/>
<dbReference type="AlphaFoldDB" id="E2SD06"/>
<reference evidence="3" key="1">
    <citation type="submission" date="2010-08" db="EMBL/GenBank/DDBJ databases">
        <authorList>
            <person name="Muzny D."/>
            <person name="Qin X."/>
            <person name="Buhay C."/>
            <person name="Dugan-Rocha S."/>
            <person name="Ding Y."/>
            <person name="Chen G."/>
            <person name="Hawes A."/>
            <person name="Holder M."/>
            <person name="Jhangiani S."/>
            <person name="Johnson A."/>
            <person name="Khan Z."/>
            <person name="Li Z."/>
            <person name="Liu W."/>
            <person name="Liu X."/>
            <person name="Perez L."/>
            <person name="Shen H."/>
            <person name="Wang Q."/>
            <person name="Watt J."/>
            <person name="Xi L."/>
            <person name="Xin Y."/>
            <person name="Zhou J."/>
            <person name="Deng J."/>
            <person name="Jiang H."/>
            <person name="Liu Y."/>
            <person name="Qu J."/>
            <person name="Song X.-Z."/>
            <person name="Zhang L."/>
            <person name="Villasana D."/>
            <person name="Johnson A."/>
            <person name="Liu J."/>
            <person name="Liyanage D."/>
            <person name="Lorensuhewa L."/>
            <person name="Robinson T."/>
            <person name="Song A."/>
            <person name="Song B.-B."/>
            <person name="Dinh H."/>
            <person name="Thornton R."/>
            <person name="Coyle M."/>
            <person name="Francisco L."/>
            <person name="Jackson L."/>
            <person name="Javaid M."/>
            <person name="Korchina V."/>
            <person name="Kovar C."/>
            <person name="Mata R."/>
            <person name="Mathew T."/>
            <person name="Ngo R."/>
            <person name="Nguyen L."/>
            <person name="Nguyen N."/>
            <person name="Okwuonu G."/>
            <person name="Ongeri F."/>
            <person name="Pham C."/>
            <person name="Simmons D."/>
            <person name="Wilczek-Boney K."/>
            <person name="Hale W."/>
            <person name="Jakkamsetti A."/>
            <person name="Pham P."/>
            <person name="Ruth R."/>
            <person name="San Lucas F."/>
            <person name="Warren J."/>
            <person name="Zhang J."/>
            <person name="Zhao Z."/>
            <person name="Zhou C."/>
            <person name="Zhu D."/>
            <person name="Lee S."/>
            <person name="Bess C."/>
            <person name="Blankenburg K."/>
            <person name="Forbes L."/>
            <person name="Fu Q."/>
            <person name="Gubbala S."/>
            <person name="Hirani K."/>
            <person name="Jayaseelan J.C."/>
            <person name="Lara F."/>
            <person name="Munidasa M."/>
            <person name="Palculict T."/>
            <person name="Patil S."/>
            <person name="Pu L.-L."/>
            <person name="Saada N."/>
            <person name="Tang L."/>
            <person name="Weissenberger G."/>
            <person name="Zhu Y."/>
            <person name="Hemphill L."/>
            <person name="Shang Y."/>
            <person name="Youmans B."/>
            <person name="Ayvaz T."/>
            <person name="Ross M."/>
            <person name="Santibanez J."/>
            <person name="Aqrawi P."/>
            <person name="Gross S."/>
            <person name="Joshi V."/>
            <person name="Fowler G."/>
            <person name="Nazareth L."/>
            <person name="Reid J."/>
            <person name="Worley K."/>
            <person name="Petrosino J."/>
            <person name="Highlander S."/>
            <person name="Gibbs R."/>
        </authorList>
    </citation>
    <scope>NUCLEOTIDE SEQUENCE [LARGE SCALE GENOMIC DNA]</scope>
    <source>
        <strain evidence="3">DSM 15272</strain>
    </source>
</reference>
<name>E2SD06_9ACTN</name>
<dbReference type="eggNOG" id="ENOG5030J0N">
    <property type="taxonomic scope" value="Bacteria"/>
</dbReference>
<proteinExistence type="predicted"/>
<feature type="transmembrane region" description="Helical" evidence="2">
    <location>
        <begin position="213"/>
        <end position="243"/>
    </location>
</feature>
<dbReference type="EMBL" id="ACLF03000006">
    <property type="protein sequence ID" value="EFQ83109.1"/>
    <property type="molecule type" value="Genomic_DNA"/>
</dbReference>
<keyword evidence="2" id="KW-0812">Transmembrane</keyword>
<evidence type="ECO:0000313" key="4">
    <source>
        <dbReference type="Proteomes" id="UP000003111"/>
    </source>
</evidence>
<feature type="compositionally biased region" description="Pro residues" evidence="1">
    <location>
        <begin position="122"/>
        <end position="131"/>
    </location>
</feature>
<dbReference type="Proteomes" id="UP000003111">
    <property type="component" value="Unassembled WGS sequence"/>
</dbReference>
<gene>
    <name evidence="3" type="ORF">HMPREF0063_12318</name>
</gene>
<evidence type="ECO:0000313" key="3">
    <source>
        <dbReference type="EMBL" id="EFQ83109.1"/>
    </source>
</evidence>
<organism evidence="3 4">
    <name type="scientific">Aeromicrobium marinum DSM 15272</name>
    <dbReference type="NCBI Taxonomy" id="585531"/>
    <lineage>
        <taxon>Bacteria</taxon>
        <taxon>Bacillati</taxon>
        <taxon>Actinomycetota</taxon>
        <taxon>Actinomycetes</taxon>
        <taxon>Propionibacteriales</taxon>
        <taxon>Nocardioidaceae</taxon>
        <taxon>Aeromicrobium</taxon>
    </lineage>
</organism>
<keyword evidence="4" id="KW-1185">Reference proteome</keyword>